<dbReference type="AlphaFoldDB" id="A0A9D3U6D9"/>
<organism evidence="1 2">
    <name type="scientific">Gossypium stocksii</name>
    <dbReference type="NCBI Taxonomy" id="47602"/>
    <lineage>
        <taxon>Eukaryota</taxon>
        <taxon>Viridiplantae</taxon>
        <taxon>Streptophyta</taxon>
        <taxon>Embryophyta</taxon>
        <taxon>Tracheophyta</taxon>
        <taxon>Spermatophyta</taxon>
        <taxon>Magnoliopsida</taxon>
        <taxon>eudicotyledons</taxon>
        <taxon>Gunneridae</taxon>
        <taxon>Pentapetalae</taxon>
        <taxon>rosids</taxon>
        <taxon>malvids</taxon>
        <taxon>Malvales</taxon>
        <taxon>Malvaceae</taxon>
        <taxon>Malvoideae</taxon>
        <taxon>Gossypium</taxon>
    </lineage>
</organism>
<gene>
    <name evidence="1" type="ORF">J1N35_042934</name>
</gene>
<protein>
    <submittedName>
        <fullName evidence="1">Uncharacterized protein</fullName>
    </submittedName>
</protein>
<evidence type="ECO:0000313" key="1">
    <source>
        <dbReference type="EMBL" id="KAH1030760.1"/>
    </source>
</evidence>
<reference evidence="1 2" key="1">
    <citation type="journal article" date="2021" name="Plant Biotechnol. J.">
        <title>Multi-omics assisted identification of the key and species-specific regulatory components of drought-tolerant mechanisms in Gossypium stocksii.</title>
        <authorList>
            <person name="Yu D."/>
            <person name="Ke L."/>
            <person name="Zhang D."/>
            <person name="Wu Y."/>
            <person name="Sun Y."/>
            <person name="Mei J."/>
            <person name="Sun J."/>
            <person name="Sun Y."/>
        </authorList>
    </citation>
    <scope>NUCLEOTIDE SEQUENCE [LARGE SCALE GENOMIC DNA]</scope>
    <source>
        <strain evidence="2">cv. E1</strain>
        <tissue evidence="1">Leaf</tissue>
    </source>
</reference>
<dbReference type="EMBL" id="JAIQCV010000013">
    <property type="protein sequence ID" value="KAH1030760.1"/>
    <property type="molecule type" value="Genomic_DNA"/>
</dbReference>
<accession>A0A9D3U6D9</accession>
<sequence>MMITMQALQIQHQSVVANDTVPVLQVLVKIYLDKYNKPITIIAFLDTRVVAIIMNPDVLPSEWWIPHITFFNSTANYPFTTYLKSKPITIQVFPGCFVKIIVLGSKLPGKGIVIGFDIYSKAQCLRILLDGLRYKNKFQPFEQIPKLFTFQPDKISQIV</sequence>
<evidence type="ECO:0000313" key="2">
    <source>
        <dbReference type="Proteomes" id="UP000828251"/>
    </source>
</evidence>
<dbReference type="Proteomes" id="UP000828251">
    <property type="component" value="Unassembled WGS sequence"/>
</dbReference>
<comment type="caution">
    <text evidence="1">The sequence shown here is derived from an EMBL/GenBank/DDBJ whole genome shotgun (WGS) entry which is preliminary data.</text>
</comment>
<proteinExistence type="predicted"/>
<name>A0A9D3U6D9_9ROSI</name>
<keyword evidence="2" id="KW-1185">Reference proteome</keyword>
<dbReference type="OrthoDB" id="1914518at2759"/>